<dbReference type="AlphaFoldDB" id="A0A6G1C9U8"/>
<name>A0A6G1C9U8_9ORYZ</name>
<evidence type="ECO:0000256" key="1">
    <source>
        <dbReference type="SAM" id="MobiDB-lite"/>
    </source>
</evidence>
<feature type="region of interest" description="Disordered" evidence="1">
    <location>
        <begin position="125"/>
        <end position="148"/>
    </location>
</feature>
<dbReference type="PANTHER" id="PTHR33326:SF14">
    <property type="entry name" value="EXPRESSED PROTEIN"/>
    <property type="match status" value="1"/>
</dbReference>
<organism evidence="3 4">
    <name type="scientific">Oryza meyeriana var. granulata</name>
    <dbReference type="NCBI Taxonomy" id="110450"/>
    <lineage>
        <taxon>Eukaryota</taxon>
        <taxon>Viridiplantae</taxon>
        <taxon>Streptophyta</taxon>
        <taxon>Embryophyta</taxon>
        <taxon>Tracheophyta</taxon>
        <taxon>Spermatophyta</taxon>
        <taxon>Magnoliopsida</taxon>
        <taxon>Liliopsida</taxon>
        <taxon>Poales</taxon>
        <taxon>Poaceae</taxon>
        <taxon>BOP clade</taxon>
        <taxon>Oryzoideae</taxon>
        <taxon>Oryzeae</taxon>
        <taxon>Oryzinae</taxon>
        <taxon>Oryza</taxon>
        <taxon>Oryza meyeriana</taxon>
    </lineage>
</organism>
<gene>
    <name evidence="3" type="ORF">E2562_028090</name>
</gene>
<dbReference type="OrthoDB" id="684795at2759"/>
<dbReference type="EMBL" id="SPHZ02000010">
    <property type="protein sequence ID" value="KAF0896787.1"/>
    <property type="molecule type" value="Genomic_DNA"/>
</dbReference>
<reference evidence="3 4" key="1">
    <citation type="submission" date="2019-11" db="EMBL/GenBank/DDBJ databases">
        <title>Whole genome sequence of Oryza granulata.</title>
        <authorList>
            <person name="Li W."/>
        </authorList>
    </citation>
    <scope>NUCLEOTIDE SEQUENCE [LARGE SCALE GENOMIC DNA]</scope>
    <source>
        <strain evidence="4">cv. Menghai</strain>
        <tissue evidence="3">Leaf</tissue>
    </source>
</reference>
<sequence length="384" mass="42711">MDGDAGDDPATGGRAGRGDVPFAGDDLATRRRPNQRGVHVSLEGGPVLGPVDFAVAELELLASLRRSESLARAAAAAQQSEKWCAEAGSKTHIRQSVLYSERKGRSRREQGGAQTPTLQAAVCAGDMGSGEHDSSTLGSSGLEEASPSLSEELSELEEYFRMHTFSSFKDAFRYVLSVQRAAFPGVPIAEDEILPQQFEDEAFELTTPDRSDPVRVPTTEASVDIVQNGNKWMGKEVMAAFETYIGKRDNLKDFEYKLDELCRQCFNVKNYNHIFHHFNFSVKTKAPGSTVWTAALYFAEVKTIFRHKVYFCCPLEPSENGYCYACKNQGMDDLKHPMIGAFDRGDKDTTFPYMYMSESECPYMWVSESDDDIPSRLEDSDDEL</sequence>
<comment type="caution">
    <text evidence="3">The sequence shown here is derived from an EMBL/GenBank/DDBJ whole genome shotgun (WGS) entry which is preliminary data.</text>
</comment>
<dbReference type="InterPro" id="IPR022059">
    <property type="entry name" value="DUF3615"/>
</dbReference>
<feature type="domain" description="DUF3615" evidence="2">
    <location>
        <begin position="237"/>
        <end position="337"/>
    </location>
</feature>
<keyword evidence="4" id="KW-1185">Reference proteome</keyword>
<evidence type="ECO:0000313" key="3">
    <source>
        <dbReference type="EMBL" id="KAF0896787.1"/>
    </source>
</evidence>
<proteinExistence type="predicted"/>
<protein>
    <recommendedName>
        <fullName evidence="2">DUF3615 domain-containing protein</fullName>
    </recommendedName>
</protein>
<dbReference type="Proteomes" id="UP000479710">
    <property type="component" value="Unassembled WGS sequence"/>
</dbReference>
<dbReference type="Pfam" id="PF12274">
    <property type="entry name" value="DUF3615"/>
    <property type="match status" value="1"/>
</dbReference>
<evidence type="ECO:0000313" key="4">
    <source>
        <dbReference type="Proteomes" id="UP000479710"/>
    </source>
</evidence>
<accession>A0A6G1C9U8</accession>
<feature type="region of interest" description="Disordered" evidence="1">
    <location>
        <begin position="1"/>
        <end position="47"/>
    </location>
</feature>
<dbReference type="PANTHER" id="PTHR33326">
    <property type="entry name" value="OS05G0543800 PROTEIN"/>
    <property type="match status" value="1"/>
</dbReference>
<evidence type="ECO:0000259" key="2">
    <source>
        <dbReference type="Pfam" id="PF12274"/>
    </source>
</evidence>
<feature type="compositionally biased region" description="Low complexity" evidence="1">
    <location>
        <begin position="137"/>
        <end position="148"/>
    </location>
</feature>